<dbReference type="Pfam" id="PF02540">
    <property type="entry name" value="NAD_synthase"/>
    <property type="match status" value="1"/>
</dbReference>
<feature type="domain" description="CN hydrolase" evidence="8">
    <location>
        <begin position="5"/>
        <end position="275"/>
    </location>
</feature>
<dbReference type="NCBIfam" id="TIGR00552">
    <property type="entry name" value="nadE"/>
    <property type="match status" value="1"/>
</dbReference>
<dbReference type="GO" id="GO:0009435">
    <property type="term" value="P:NAD+ biosynthetic process"/>
    <property type="evidence" value="ECO:0007669"/>
    <property type="project" value="UniProtKB-UniRule"/>
</dbReference>
<keyword evidence="6 7" id="KW-0520">NAD</keyword>
<dbReference type="Proteomes" id="UP000799421">
    <property type="component" value="Unassembled WGS sequence"/>
</dbReference>
<dbReference type="Pfam" id="PF00795">
    <property type="entry name" value="CN_hydrolase"/>
    <property type="match status" value="1"/>
</dbReference>
<evidence type="ECO:0000256" key="5">
    <source>
        <dbReference type="ARBA" id="ARBA00022840"/>
    </source>
</evidence>
<dbReference type="Gene3D" id="3.40.50.620">
    <property type="entry name" value="HUPs"/>
    <property type="match status" value="1"/>
</dbReference>
<dbReference type="CDD" id="cd07570">
    <property type="entry name" value="GAT_Gln-NAD-synth"/>
    <property type="match status" value="1"/>
</dbReference>
<protein>
    <recommendedName>
        <fullName evidence="7">Glutamine-dependent NAD(+) synthetase</fullName>
        <ecNumber evidence="7">6.3.5.1</ecNumber>
    </recommendedName>
    <alternativeName>
        <fullName evidence="7">NAD(+) synthase [glutamine-hydrolyzing]</fullName>
    </alternativeName>
</protein>
<proteinExistence type="inferred from homology"/>
<dbReference type="GO" id="GO:0005737">
    <property type="term" value="C:cytoplasm"/>
    <property type="evidence" value="ECO:0007669"/>
    <property type="project" value="InterPro"/>
</dbReference>
<dbReference type="CDD" id="cd00553">
    <property type="entry name" value="NAD_synthase"/>
    <property type="match status" value="1"/>
</dbReference>
<dbReference type="PANTHER" id="PTHR23090:SF9">
    <property type="entry name" value="GLUTAMINE-DEPENDENT NAD(+) SYNTHETASE"/>
    <property type="match status" value="1"/>
</dbReference>
<dbReference type="InterPro" id="IPR014729">
    <property type="entry name" value="Rossmann-like_a/b/a_fold"/>
</dbReference>
<keyword evidence="10" id="KW-1185">Reference proteome</keyword>
<dbReference type="UniPathway" id="UPA00253">
    <property type="reaction ID" value="UER00334"/>
</dbReference>
<evidence type="ECO:0000256" key="2">
    <source>
        <dbReference type="ARBA" id="ARBA00007145"/>
    </source>
</evidence>
<comment type="pathway">
    <text evidence="1 7">Cofactor biosynthesis; NAD(+) biosynthesis; NAD(+) from deamido-NAD(+) (L-Gln route): step 1/1.</text>
</comment>
<dbReference type="InterPro" id="IPR022310">
    <property type="entry name" value="NAD/GMP_synthase"/>
</dbReference>
<dbReference type="PIRSF" id="PIRSF006630">
    <property type="entry name" value="NADS_GAT"/>
    <property type="match status" value="1"/>
</dbReference>
<dbReference type="HAMAP" id="MF_02090">
    <property type="entry name" value="NadE_glutamine_dep"/>
    <property type="match status" value="1"/>
</dbReference>
<evidence type="ECO:0000256" key="3">
    <source>
        <dbReference type="ARBA" id="ARBA00022598"/>
    </source>
</evidence>
<evidence type="ECO:0000256" key="4">
    <source>
        <dbReference type="ARBA" id="ARBA00022741"/>
    </source>
</evidence>
<sequence length="704" mass="79174">MTRICTLATCQLNQWALDWDANRDRIITAITTAKNANARLILTPELCIPGYGLLDHWLENEVYTHSWDIVAEIITRPECQDIILDLGLPVQHRGCSYNARVICLNGSILAIRPKLDLANDGNFREMRYFTPWPRGRVDEFLLPPVIRKLPKGQRSCKIGEVAFKTLDATFASETCEELWTPDSPHAKYSLAGIEIVLNSSGSHHELRKLDKRVNLILEATEKTGGVYMYANQRGCDGDRMYYDGCAMIMNGGKLLAQGSQFSLRDVEVVAAVVDLDDIWASRTSRSRGLQAQQADVRELVRIEVEFEMCESGRKMLTEARPPRYHVPEEEIALGPACWLWDYLRRSRAAGFLVPLSGGIDSCATATIVYSMCRLVVAEIAQGNEVVCEDAKRLCNGDEVGSLTAEQLCGKLFTTVYMGMKSQSSAETRERSRNLAKAIGAHHLNADIDEMVKALENVVSAVLGLQPRFKVHGGSETENLAKQNFQARSRMVLAYALGQLVPTSRGNGGGLLILGSANVDECLRGYLTKYDCSSADINPIGGISKTDLKRFIAWAETHLQLLILRSFLDAIPTAELEPITDSYVQSDEADMGFTYEELSVFGRMRKQLKLGPLGTFERLVIDWREKMGPRETYTKVRNFFYYYAVNRHKMTTMTPGLYLESYTPDDNRYDLRPFLYPRFTRDNRRMEEIVRQLENGDSPSPASDT</sequence>
<comment type="catalytic activity">
    <reaction evidence="7">
        <text>deamido-NAD(+) + L-glutamine + ATP + H2O = L-glutamate + AMP + diphosphate + NAD(+) + H(+)</text>
        <dbReference type="Rhea" id="RHEA:24384"/>
        <dbReference type="ChEBI" id="CHEBI:15377"/>
        <dbReference type="ChEBI" id="CHEBI:15378"/>
        <dbReference type="ChEBI" id="CHEBI:29985"/>
        <dbReference type="ChEBI" id="CHEBI:30616"/>
        <dbReference type="ChEBI" id="CHEBI:33019"/>
        <dbReference type="ChEBI" id="CHEBI:57540"/>
        <dbReference type="ChEBI" id="CHEBI:58359"/>
        <dbReference type="ChEBI" id="CHEBI:58437"/>
        <dbReference type="ChEBI" id="CHEBI:456215"/>
        <dbReference type="EC" id="6.3.5.1"/>
    </reaction>
</comment>
<gene>
    <name evidence="9" type="ORF">K470DRAFT_210273</name>
</gene>
<evidence type="ECO:0000313" key="10">
    <source>
        <dbReference type="Proteomes" id="UP000799421"/>
    </source>
</evidence>
<dbReference type="SUPFAM" id="SSF52402">
    <property type="entry name" value="Adenine nucleotide alpha hydrolases-like"/>
    <property type="match status" value="1"/>
</dbReference>
<dbReference type="FunFam" id="3.40.50.620:FF:000036">
    <property type="entry name" value="Glutamine-dependent NAD(+) synthetase"/>
    <property type="match status" value="1"/>
</dbReference>
<keyword evidence="4 7" id="KW-0547">Nucleotide-binding</keyword>
<dbReference type="InterPro" id="IPR003694">
    <property type="entry name" value="NAD_synthase"/>
</dbReference>
<dbReference type="EMBL" id="MU005960">
    <property type="protein sequence ID" value="KAF2863576.1"/>
    <property type="molecule type" value="Genomic_DNA"/>
</dbReference>
<evidence type="ECO:0000256" key="6">
    <source>
        <dbReference type="ARBA" id="ARBA00023027"/>
    </source>
</evidence>
<reference evidence="9" key="1">
    <citation type="journal article" date="2020" name="Stud. Mycol.">
        <title>101 Dothideomycetes genomes: a test case for predicting lifestyles and emergence of pathogens.</title>
        <authorList>
            <person name="Haridas S."/>
            <person name="Albert R."/>
            <person name="Binder M."/>
            <person name="Bloem J."/>
            <person name="Labutti K."/>
            <person name="Salamov A."/>
            <person name="Andreopoulos B."/>
            <person name="Baker S."/>
            <person name="Barry K."/>
            <person name="Bills G."/>
            <person name="Bluhm B."/>
            <person name="Cannon C."/>
            <person name="Castanera R."/>
            <person name="Culley D."/>
            <person name="Daum C."/>
            <person name="Ezra D."/>
            <person name="Gonzalez J."/>
            <person name="Henrissat B."/>
            <person name="Kuo A."/>
            <person name="Liang C."/>
            <person name="Lipzen A."/>
            <person name="Lutzoni F."/>
            <person name="Magnuson J."/>
            <person name="Mondo S."/>
            <person name="Nolan M."/>
            <person name="Ohm R."/>
            <person name="Pangilinan J."/>
            <person name="Park H.-J."/>
            <person name="Ramirez L."/>
            <person name="Alfaro M."/>
            <person name="Sun H."/>
            <person name="Tritt A."/>
            <person name="Yoshinaga Y."/>
            <person name="Zwiers L.-H."/>
            <person name="Turgeon B."/>
            <person name="Goodwin S."/>
            <person name="Spatafora J."/>
            <person name="Crous P."/>
            <person name="Grigoriev I."/>
        </authorList>
    </citation>
    <scope>NUCLEOTIDE SEQUENCE</scope>
    <source>
        <strain evidence="9">CBS 480.64</strain>
    </source>
</reference>
<dbReference type="EC" id="6.3.5.1" evidence="7"/>
<dbReference type="InterPro" id="IPR003010">
    <property type="entry name" value="C-N_Hydrolase"/>
</dbReference>
<dbReference type="PANTHER" id="PTHR23090">
    <property type="entry name" value="NH 3 /GLUTAMINE-DEPENDENT NAD + SYNTHETASE"/>
    <property type="match status" value="1"/>
</dbReference>
<dbReference type="GO" id="GO:0005524">
    <property type="term" value="F:ATP binding"/>
    <property type="evidence" value="ECO:0007669"/>
    <property type="project" value="UniProtKB-UniRule"/>
</dbReference>
<dbReference type="AlphaFoldDB" id="A0A6A7C7M2"/>
<name>A0A6A7C7M2_9PEZI</name>
<dbReference type="GO" id="GO:0004359">
    <property type="term" value="F:glutaminase activity"/>
    <property type="evidence" value="ECO:0007669"/>
    <property type="project" value="InterPro"/>
</dbReference>
<dbReference type="PROSITE" id="PS50263">
    <property type="entry name" value="CN_HYDROLASE"/>
    <property type="match status" value="1"/>
</dbReference>
<organism evidence="9 10">
    <name type="scientific">Piedraia hortae CBS 480.64</name>
    <dbReference type="NCBI Taxonomy" id="1314780"/>
    <lineage>
        <taxon>Eukaryota</taxon>
        <taxon>Fungi</taxon>
        <taxon>Dikarya</taxon>
        <taxon>Ascomycota</taxon>
        <taxon>Pezizomycotina</taxon>
        <taxon>Dothideomycetes</taxon>
        <taxon>Dothideomycetidae</taxon>
        <taxon>Capnodiales</taxon>
        <taxon>Piedraiaceae</taxon>
        <taxon>Piedraia</taxon>
    </lineage>
</organism>
<dbReference type="InterPro" id="IPR036526">
    <property type="entry name" value="C-N_Hydrolase_sf"/>
</dbReference>
<evidence type="ECO:0000259" key="8">
    <source>
        <dbReference type="PROSITE" id="PS50263"/>
    </source>
</evidence>
<evidence type="ECO:0000256" key="1">
    <source>
        <dbReference type="ARBA" id="ARBA00005188"/>
    </source>
</evidence>
<keyword evidence="5 7" id="KW-0067">ATP-binding</keyword>
<dbReference type="GO" id="GO:0003952">
    <property type="term" value="F:NAD+ synthase (glutamine-hydrolyzing) activity"/>
    <property type="evidence" value="ECO:0007669"/>
    <property type="project" value="UniProtKB-UniRule"/>
</dbReference>
<accession>A0A6A7C7M2</accession>
<dbReference type="Gene3D" id="3.60.110.10">
    <property type="entry name" value="Carbon-nitrogen hydrolase"/>
    <property type="match status" value="1"/>
</dbReference>
<evidence type="ECO:0000256" key="7">
    <source>
        <dbReference type="PIRNR" id="PIRNR006630"/>
    </source>
</evidence>
<dbReference type="InterPro" id="IPR014445">
    <property type="entry name" value="Gln-dep_NAD_synthase"/>
</dbReference>
<evidence type="ECO:0000313" key="9">
    <source>
        <dbReference type="EMBL" id="KAF2863576.1"/>
    </source>
</evidence>
<dbReference type="SUPFAM" id="SSF56317">
    <property type="entry name" value="Carbon-nitrogen hydrolase"/>
    <property type="match status" value="1"/>
</dbReference>
<dbReference type="OrthoDB" id="2020662at2759"/>
<comment type="similarity">
    <text evidence="2 7">In the C-terminal section; belongs to the NAD synthetase family.</text>
</comment>
<keyword evidence="3 7" id="KW-0436">Ligase</keyword>